<keyword evidence="1" id="KW-0812">Transmembrane</keyword>
<keyword evidence="1" id="KW-0472">Membrane</keyword>
<feature type="transmembrane region" description="Helical" evidence="1">
    <location>
        <begin position="39"/>
        <end position="60"/>
    </location>
</feature>
<keyword evidence="3" id="KW-1185">Reference proteome</keyword>
<dbReference type="RefSeq" id="WP_074474978.1">
    <property type="nucleotide sequence ID" value="NZ_FMCT01000006.1"/>
</dbReference>
<reference evidence="3" key="1">
    <citation type="submission" date="2016-06" db="EMBL/GenBank/DDBJ databases">
        <authorList>
            <person name="Varghese N."/>
            <person name="Submissions Spin"/>
        </authorList>
    </citation>
    <scope>NUCLEOTIDE SEQUENCE [LARGE SCALE GENOMIC DNA]</scope>
    <source>
        <strain evidence="3">DSM 43168</strain>
    </source>
</reference>
<feature type="transmembrane region" description="Helical" evidence="1">
    <location>
        <begin position="72"/>
        <end position="98"/>
    </location>
</feature>
<keyword evidence="1" id="KW-1133">Transmembrane helix</keyword>
<proteinExistence type="predicted"/>
<dbReference type="AlphaFoldDB" id="A0A1C4YCC5"/>
<sequence>MCSIYSPQEDTQEIRRRSEEEDEVRAILKRRQKETGHRGYGITAAVLGVLALCTWIFIFADARRAFGEPITQGYAAFLAFSGVLGIAASAATFTWAIVRDERRRTAEADRIREYHEARHVRAIRDAIGVFLREGDAAALAALERTQGYLNGTDGQGVVRQFRGRG</sequence>
<evidence type="ECO:0000313" key="3">
    <source>
        <dbReference type="Proteomes" id="UP000183585"/>
    </source>
</evidence>
<dbReference type="Proteomes" id="UP000183585">
    <property type="component" value="Unassembled WGS sequence"/>
</dbReference>
<name>A0A1C4YCC5_9ACTN</name>
<dbReference type="EMBL" id="FMCT01000006">
    <property type="protein sequence ID" value="SCF18422.1"/>
    <property type="molecule type" value="Genomic_DNA"/>
</dbReference>
<evidence type="ECO:0000256" key="1">
    <source>
        <dbReference type="SAM" id="Phobius"/>
    </source>
</evidence>
<organism evidence="2 3">
    <name type="scientific">Micromonospora carbonacea</name>
    <dbReference type="NCBI Taxonomy" id="47853"/>
    <lineage>
        <taxon>Bacteria</taxon>
        <taxon>Bacillati</taxon>
        <taxon>Actinomycetota</taxon>
        <taxon>Actinomycetes</taxon>
        <taxon>Micromonosporales</taxon>
        <taxon>Micromonosporaceae</taxon>
        <taxon>Micromonospora</taxon>
    </lineage>
</organism>
<gene>
    <name evidence="2" type="ORF">GA0070563_1064</name>
</gene>
<evidence type="ECO:0000313" key="2">
    <source>
        <dbReference type="EMBL" id="SCF18422.1"/>
    </source>
</evidence>
<protein>
    <submittedName>
        <fullName evidence="2">Uncharacterized protein</fullName>
    </submittedName>
</protein>
<accession>A0A1C4YCC5</accession>